<organism evidence="1 2">
    <name type="scientific">Mumia zhuanghuii</name>
    <dbReference type="NCBI Taxonomy" id="2585211"/>
    <lineage>
        <taxon>Bacteria</taxon>
        <taxon>Bacillati</taxon>
        <taxon>Actinomycetota</taxon>
        <taxon>Actinomycetes</taxon>
        <taxon>Propionibacteriales</taxon>
        <taxon>Nocardioidaceae</taxon>
        <taxon>Mumia</taxon>
    </lineage>
</organism>
<dbReference type="AlphaFoldDB" id="A0A5C4MDN8"/>
<name>A0A5C4MDN8_9ACTN</name>
<protein>
    <submittedName>
        <fullName evidence="1">Uncharacterized protein</fullName>
    </submittedName>
</protein>
<gene>
    <name evidence="1" type="ORF">FHE65_28955</name>
</gene>
<dbReference type="EMBL" id="VDFR01000169">
    <property type="protein sequence ID" value="TNC33522.1"/>
    <property type="molecule type" value="Genomic_DNA"/>
</dbReference>
<comment type="caution">
    <text evidence="1">The sequence shown here is derived from an EMBL/GenBank/DDBJ whole genome shotgun (WGS) entry which is preliminary data.</text>
</comment>
<dbReference type="Proteomes" id="UP000306740">
    <property type="component" value="Unassembled WGS sequence"/>
</dbReference>
<proteinExistence type="predicted"/>
<evidence type="ECO:0000313" key="1">
    <source>
        <dbReference type="EMBL" id="TNC33522.1"/>
    </source>
</evidence>
<reference evidence="1 2" key="1">
    <citation type="submission" date="2019-05" db="EMBL/GenBank/DDBJ databases">
        <title>Mumia sp. nov., isolated from the intestinal contents of plateau pika (Ochotona curzoniae) in the Qinghai-Tibet plateau of China.</title>
        <authorList>
            <person name="Tian Z."/>
        </authorList>
    </citation>
    <scope>NUCLEOTIDE SEQUENCE [LARGE SCALE GENOMIC DNA]</scope>
    <source>
        <strain evidence="2">527</strain>
    </source>
</reference>
<accession>A0A5C4MDN8</accession>
<sequence>MRAPELVERQDVVVLQQPLDRLLALQHPLLLYRVWVEADLQQLVEVLDPDVLLQVAPLAEQLVVLEAEVSVACALALGDRDRRPVEQPHRCVLAAAVAVEQLV</sequence>
<dbReference type="RefSeq" id="WP_139107095.1">
    <property type="nucleotide sequence ID" value="NZ_VDFR01000169.1"/>
</dbReference>
<evidence type="ECO:0000313" key="2">
    <source>
        <dbReference type="Proteomes" id="UP000306740"/>
    </source>
</evidence>